<dbReference type="InterPro" id="IPR051198">
    <property type="entry name" value="BchE-like"/>
</dbReference>
<dbReference type="Pfam" id="PF02310">
    <property type="entry name" value="B12-binding"/>
    <property type="match status" value="1"/>
</dbReference>
<organism evidence="9 11">
    <name type="scientific">Candidatus Altarchaeum hamiconexum</name>
    <dbReference type="NCBI Taxonomy" id="1803513"/>
    <lineage>
        <taxon>Archaea</taxon>
        <taxon>Candidatus Altarchaeota</taxon>
        <taxon>Candidatus Altiarchaeia</taxon>
        <taxon>Candidatus Altarchaeales</taxon>
        <taxon>Candidatus Altarchaeaceae</taxon>
        <taxon>Candidatus Altarchaeum</taxon>
    </lineage>
</organism>
<keyword evidence="4" id="KW-0949">S-adenosyl-L-methionine</keyword>
<keyword evidence="7" id="KW-0411">Iron-sulfur</keyword>
<dbReference type="PROSITE" id="PS51918">
    <property type="entry name" value="RADICAL_SAM"/>
    <property type="match status" value="1"/>
</dbReference>
<dbReference type="InterPro" id="IPR007197">
    <property type="entry name" value="rSAM"/>
</dbReference>
<dbReference type="PANTHER" id="PTHR43409">
    <property type="entry name" value="ANAEROBIC MAGNESIUM-PROTOPORPHYRIN IX MONOMETHYL ESTER CYCLASE-RELATED"/>
    <property type="match status" value="1"/>
</dbReference>
<dbReference type="SFLD" id="SFLDG01082">
    <property type="entry name" value="B12-binding_domain_containing"/>
    <property type="match status" value="1"/>
</dbReference>
<keyword evidence="6" id="KW-0408">Iron</keyword>
<dbReference type="GO" id="GO:0003824">
    <property type="term" value="F:catalytic activity"/>
    <property type="evidence" value="ECO:0007669"/>
    <property type="project" value="InterPro"/>
</dbReference>
<evidence type="ECO:0000259" key="8">
    <source>
        <dbReference type="PROSITE" id="PS51918"/>
    </source>
</evidence>
<evidence type="ECO:0000256" key="3">
    <source>
        <dbReference type="ARBA" id="ARBA00022679"/>
    </source>
</evidence>
<dbReference type="Proteomes" id="UP000768163">
    <property type="component" value="Unassembled WGS sequence"/>
</dbReference>
<evidence type="ECO:0000256" key="5">
    <source>
        <dbReference type="ARBA" id="ARBA00022723"/>
    </source>
</evidence>
<feature type="domain" description="Radical SAM core" evidence="8">
    <location>
        <begin position="207"/>
        <end position="440"/>
    </location>
</feature>
<keyword evidence="2" id="KW-0489">Methyltransferase</keyword>
<keyword evidence="3" id="KW-0808">Transferase</keyword>
<name>A0A8J7YYC7_9ARCH</name>
<dbReference type="AlphaFoldDB" id="A0A8J7YYC7"/>
<accession>A0A8J7YYC7</accession>
<comment type="cofactor">
    <cofactor evidence="1">
        <name>[4Fe-4S] cluster</name>
        <dbReference type="ChEBI" id="CHEBI:49883"/>
    </cofactor>
</comment>
<dbReference type="InterPro" id="IPR034466">
    <property type="entry name" value="Methyltransferase_Class_B"/>
</dbReference>
<evidence type="ECO:0000256" key="7">
    <source>
        <dbReference type="ARBA" id="ARBA00023014"/>
    </source>
</evidence>
<evidence type="ECO:0000313" key="9">
    <source>
        <dbReference type="EMBL" id="NCN64525.1"/>
    </source>
</evidence>
<dbReference type="Gene3D" id="3.20.20.70">
    <property type="entry name" value="Aldolase class I"/>
    <property type="match status" value="1"/>
</dbReference>
<dbReference type="EMBL" id="JAACVF010000008">
    <property type="protein sequence ID" value="NCN64525.1"/>
    <property type="molecule type" value="Genomic_DNA"/>
</dbReference>
<dbReference type="SUPFAM" id="SSF102114">
    <property type="entry name" value="Radical SAM enzymes"/>
    <property type="match status" value="1"/>
</dbReference>
<evidence type="ECO:0000256" key="1">
    <source>
        <dbReference type="ARBA" id="ARBA00001966"/>
    </source>
</evidence>
<sequence>MKNQKNIKVSIAYPPIETTKGHASVSQNRQSQYFTESQPLQPIVMSCGATMLHNKGYKICWNDGISEEQTKENFVKIIIDENPDYIVIEGKTPVMKKFWEFTNEIKEKLPETKVIFVGDHVTALPEETFEKSKTDYVLTGGDYDFLLVNLIGHIIEYVPLEPGIWYRDGDKIKNTGNFKLNHDLNTLPLINQELTKWKLYAYKCSLYKTGPGFYLMAGRDCWWNKCTFCSWTTLYPSYRKRSPESVIDEIGHLINNYGAKDIFDDTGAFPTREWLKKFCNLMIERGYNKKVDVGCNMRAGSGTYEDYLLMKKAGFRTILIGLESANQSTLDKINKGLKIEEMLDTYKKMSKAGLEVHVTIMFGYPWETFEDAKKTLELGKYLLRKDIVSTMQATNLVPYPGTPLFEYCKQNNLLKTLDWEDYDMSKLVMKAPLSDEEVAKMARSLYKMAFNHELLFRKVLKIRSINDIKFYLKLGREAFGRIKDFEKCEK</sequence>
<dbReference type="SFLD" id="SFLDS00029">
    <property type="entry name" value="Radical_SAM"/>
    <property type="match status" value="1"/>
</dbReference>
<keyword evidence="5" id="KW-0479">Metal-binding</keyword>
<dbReference type="GO" id="GO:0051539">
    <property type="term" value="F:4 iron, 4 sulfur cluster binding"/>
    <property type="evidence" value="ECO:0007669"/>
    <property type="project" value="UniProtKB-KW"/>
</dbReference>
<dbReference type="SFLD" id="SFLDG01123">
    <property type="entry name" value="methyltransferase_(Class_B)"/>
    <property type="match status" value="1"/>
</dbReference>
<dbReference type="EMBL" id="JAACQH010000082">
    <property type="protein sequence ID" value="NCS91574.1"/>
    <property type="molecule type" value="Genomic_DNA"/>
</dbReference>
<dbReference type="Proteomes" id="UP000738826">
    <property type="component" value="Unassembled WGS sequence"/>
</dbReference>
<evidence type="ECO:0000313" key="11">
    <source>
        <dbReference type="Proteomes" id="UP000768163"/>
    </source>
</evidence>
<evidence type="ECO:0000256" key="2">
    <source>
        <dbReference type="ARBA" id="ARBA00022603"/>
    </source>
</evidence>
<reference evidence="9" key="1">
    <citation type="submission" date="2019-11" db="EMBL/GenBank/DDBJ databases">
        <title>Lipid analysis of CO2-rich subsurface aquifers suggests an autotrophy-based deep biosphere with lysolipids enriched in CPR bacteria.</title>
        <authorList>
            <person name="Probst A.J."/>
            <person name="Elling F.J."/>
            <person name="Castelle C.J."/>
            <person name="Zhu Q."/>
            <person name="Elvert M."/>
            <person name="Birarda G."/>
            <person name="Holman H.-Y."/>
            <person name="Lane K.R."/>
            <person name="Ladd B."/>
            <person name="Ryan M.C."/>
            <person name="Woyke T."/>
            <person name="Hinrichs K.-U."/>
            <person name="Banfield J.F."/>
        </authorList>
    </citation>
    <scope>NUCLEOTIDE SEQUENCE</scope>
    <source>
        <strain evidence="9">CG_2015-01_33_1645</strain>
        <strain evidence="10">CG_2015-04_33_537</strain>
    </source>
</reference>
<dbReference type="InterPro" id="IPR058240">
    <property type="entry name" value="rSAM_sf"/>
</dbReference>
<dbReference type="GO" id="GO:0031419">
    <property type="term" value="F:cobalamin binding"/>
    <property type="evidence" value="ECO:0007669"/>
    <property type="project" value="InterPro"/>
</dbReference>
<evidence type="ECO:0000256" key="6">
    <source>
        <dbReference type="ARBA" id="ARBA00023004"/>
    </source>
</evidence>
<dbReference type="SMART" id="SM00729">
    <property type="entry name" value="Elp3"/>
    <property type="match status" value="1"/>
</dbReference>
<evidence type="ECO:0000313" key="10">
    <source>
        <dbReference type="EMBL" id="NCS91574.1"/>
    </source>
</evidence>
<dbReference type="Gene3D" id="3.40.50.280">
    <property type="entry name" value="Cobalamin-binding domain"/>
    <property type="match status" value="1"/>
</dbReference>
<dbReference type="InterPro" id="IPR006158">
    <property type="entry name" value="Cobalamin-bd"/>
</dbReference>
<comment type="caution">
    <text evidence="9">The sequence shown here is derived from an EMBL/GenBank/DDBJ whole genome shotgun (WGS) entry which is preliminary data.</text>
</comment>
<proteinExistence type="predicted"/>
<dbReference type="GO" id="GO:0046872">
    <property type="term" value="F:metal ion binding"/>
    <property type="evidence" value="ECO:0007669"/>
    <property type="project" value="UniProtKB-KW"/>
</dbReference>
<gene>
    <name evidence="10" type="ORF">GW779_04080</name>
    <name evidence="9" type="ORF">GW910_00380</name>
</gene>
<dbReference type="PANTHER" id="PTHR43409:SF7">
    <property type="entry name" value="BLL1977 PROTEIN"/>
    <property type="match status" value="1"/>
</dbReference>
<dbReference type="Pfam" id="PF04055">
    <property type="entry name" value="Radical_SAM"/>
    <property type="match status" value="1"/>
</dbReference>
<dbReference type="InterPro" id="IPR006638">
    <property type="entry name" value="Elp3/MiaA/NifB-like_rSAM"/>
</dbReference>
<dbReference type="InterPro" id="IPR013785">
    <property type="entry name" value="Aldolase_TIM"/>
</dbReference>
<evidence type="ECO:0000256" key="4">
    <source>
        <dbReference type="ARBA" id="ARBA00022691"/>
    </source>
</evidence>
<protein>
    <submittedName>
        <fullName evidence="9">B12-binding domain-containing radical SAM protein</fullName>
    </submittedName>
</protein>